<dbReference type="EMBL" id="CAFBIY010000046">
    <property type="protein sequence ID" value="CAB4850067.1"/>
    <property type="molecule type" value="Genomic_DNA"/>
</dbReference>
<evidence type="ECO:0000313" key="6">
    <source>
        <dbReference type="EMBL" id="CAB4982450.1"/>
    </source>
</evidence>
<reference evidence="1" key="1">
    <citation type="submission" date="2020-05" db="EMBL/GenBank/DDBJ databases">
        <authorList>
            <person name="Chiriac C."/>
            <person name="Salcher M."/>
            <person name="Ghai R."/>
            <person name="Kavagutti S V."/>
        </authorList>
    </citation>
    <scope>NUCLEOTIDE SEQUENCE</scope>
</reference>
<accession>A0A6J6AAA8</accession>
<dbReference type="EMBL" id="CAFBOL010000016">
    <property type="protein sequence ID" value="CAB4982450.1"/>
    <property type="molecule type" value="Genomic_DNA"/>
</dbReference>
<dbReference type="EMBL" id="CAFAAV010000068">
    <property type="protein sequence ID" value="CAB4816254.1"/>
    <property type="molecule type" value="Genomic_DNA"/>
</dbReference>
<proteinExistence type="predicted"/>
<dbReference type="AlphaFoldDB" id="A0A6J6AAA8"/>
<evidence type="ECO:0000313" key="1">
    <source>
        <dbReference type="EMBL" id="CAB4365022.1"/>
    </source>
</evidence>
<gene>
    <name evidence="2" type="ORF">UFOPK2656_02684</name>
    <name evidence="3" type="ORF">UFOPK3099_01092</name>
    <name evidence="4" type="ORF">UFOPK3267_01067</name>
    <name evidence="5" type="ORF">UFOPK3651_02678</name>
    <name evidence="6" type="ORF">UFOPK3931_00892</name>
    <name evidence="1" type="ORF">UFOPK4189_02781</name>
</gene>
<dbReference type="EMBL" id="CAFBMT010000019">
    <property type="protein sequence ID" value="CAB4948374.1"/>
    <property type="molecule type" value="Genomic_DNA"/>
</dbReference>
<evidence type="ECO:0000313" key="2">
    <source>
        <dbReference type="EMBL" id="CAB4737970.1"/>
    </source>
</evidence>
<sequence>MRDPITIADVLDGPMIADLLGKPVRILGRG</sequence>
<evidence type="ECO:0000313" key="4">
    <source>
        <dbReference type="EMBL" id="CAB4850067.1"/>
    </source>
</evidence>
<protein>
    <submittedName>
        <fullName evidence="1">Unannotated protein</fullName>
    </submittedName>
</protein>
<name>A0A6J6AAA8_9ZZZZ</name>
<dbReference type="EMBL" id="CAESGF010000022">
    <property type="protein sequence ID" value="CAB4365022.1"/>
    <property type="molecule type" value="Genomic_DNA"/>
</dbReference>
<evidence type="ECO:0000313" key="5">
    <source>
        <dbReference type="EMBL" id="CAB4948374.1"/>
    </source>
</evidence>
<dbReference type="EMBL" id="CAEZYF010000021">
    <property type="protein sequence ID" value="CAB4737970.1"/>
    <property type="molecule type" value="Genomic_DNA"/>
</dbReference>
<organism evidence="1">
    <name type="scientific">freshwater metagenome</name>
    <dbReference type="NCBI Taxonomy" id="449393"/>
    <lineage>
        <taxon>unclassified sequences</taxon>
        <taxon>metagenomes</taxon>
        <taxon>ecological metagenomes</taxon>
    </lineage>
</organism>
<evidence type="ECO:0000313" key="3">
    <source>
        <dbReference type="EMBL" id="CAB4816254.1"/>
    </source>
</evidence>